<evidence type="ECO:0000313" key="2">
    <source>
        <dbReference type="EMBL" id="PRD57379.1"/>
    </source>
</evidence>
<dbReference type="InterPro" id="IPR003615">
    <property type="entry name" value="HNH_nuc"/>
</dbReference>
<proteinExistence type="predicted"/>
<organism evidence="2 3">
    <name type="scientific">Sphingobacterium gobiense</name>
    <dbReference type="NCBI Taxonomy" id="1382456"/>
    <lineage>
        <taxon>Bacteria</taxon>
        <taxon>Pseudomonadati</taxon>
        <taxon>Bacteroidota</taxon>
        <taxon>Sphingobacteriia</taxon>
        <taxon>Sphingobacteriales</taxon>
        <taxon>Sphingobacteriaceae</taxon>
        <taxon>Sphingobacterium</taxon>
    </lineage>
</organism>
<keyword evidence="3" id="KW-1185">Reference proteome</keyword>
<dbReference type="Proteomes" id="UP000238642">
    <property type="component" value="Unassembled WGS sequence"/>
</dbReference>
<dbReference type="OrthoDB" id="67788at2"/>
<name>A0A2S9JVQ7_9SPHI</name>
<accession>A0A2S9JVQ7</accession>
<reference evidence="2 3" key="1">
    <citation type="submission" date="2018-02" db="EMBL/GenBank/DDBJ databases">
        <title>The draft genome of Sphingobacterium gobiense H7.</title>
        <authorList>
            <person name="Li L."/>
            <person name="Liu L."/>
            <person name="Zhang X."/>
            <person name="Wang T."/>
            <person name="Liang L."/>
        </authorList>
    </citation>
    <scope>NUCLEOTIDE SEQUENCE [LARGE SCALE GENOMIC DNA]</scope>
    <source>
        <strain evidence="2 3">ACCC 05757</strain>
    </source>
</reference>
<comment type="caution">
    <text evidence="2">The sequence shown here is derived from an EMBL/GenBank/DDBJ whole genome shotgun (WGS) entry which is preliminary data.</text>
</comment>
<protein>
    <recommendedName>
        <fullName evidence="1">HNH nuclease domain-containing protein</fullName>
    </recommendedName>
</protein>
<sequence>MNIWVKHLLNFKFYPERLKAGNTSNAFKYLLSPTDQINVLSNTHRRLISKNVLQQRYSTATFTDAIIGYFKPFVSKVKDKRNITHLITRILYTYKSDWQLPERPTNSIEKDIADIVQGNLGSTEKETLILARIGQGKFRNDLINKWKGCTISGYPETSLLVASHIKPWSKCDHIEKLDPDNGLLLIPNYDKLFDRGLISFKENGSIIFSDLFSDSDFFDIDESITIDLNEGTRKYMEYHRKHVLKNS</sequence>
<dbReference type="AlphaFoldDB" id="A0A2S9JVQ7"/>
<gene>
    <name evidence="2" type="ORF">C5749_01715</name>
</gene>
<feature type="domain" description="HNH nuclease" evidence="1">
    <location>
        <begin position="149"/>
        <end position="201"/>
    </location>
</feature>
<evidence type="ECO:0000313" key="3">
    <source>
        <dbReference type="Proteomes" id="UP000238642"/>
    </source>
</evidence>
<dbReference type="EMBL" id="PVBS01000001">
    <property type="protein sequence ID" value="PRD57379.1"/>
    <property type="molecule type" value="Genomic_DNA"/>
</dbReference>
<evidence type="ECO:0000259" key="1">
    <source>
        <dbReference type="Pfam" id="PF13391"/>
    </source>
</evidence>
<dbReference type="Pfam" id="PF13391">
    <property type="entry name" value="HNH_2"/>
    <property type="match status" value="1"/>
</dbReference>